<dbReference type="GO" id="GO:0003723">
    <property type="term" value="F:RNA binding"/>
    <property type="evidence" value="ECO:0007669"/>
    <property type="project" value="UniProtKB-UniRule"/>
</dbReference>
<evidence type="ECO:0000256" key="6">
    <source>
        <dbReference type="ARBA" id="ARBA00023187"/>
    </source>
</evidence>
<dbReference type="InterPro" id="IPR003954">
    <property type="entry name" value="RRM_euk-type"/>
</dbReference>
<accession>A0A137PAN1</accession>
<proteinExistence type="inferred from homology"/>
<feature type="domain" description="RRM" evidence="9">
    <location>
        <begin position="229"/>
        <end position="307"/>
    </location>
</feature>
<feature type="domain" description="RRM" evidence="9">
    <location>
        <begin position="128"/>
        <end position="205"/>
    </location>
</feature>
<dbReference type="Proteomes" id="UP000070444">
    <property type="component" value="Unassembled WGS sequence"/>
</dbReference>
<feature type="compositionally biased region" description="Polar residues" evidence="8">
    <location>
        <begin position="16"/>
        <end position="33"/>
    </location>
</feature>
<reference evidence="10 11" key="1">
    <citation type="journal article" date="2015" name="Genome Biol. Evol.">
        <title>Phylogenomic analyses indicate that early fungi evolved digesting cell walls of algal ancestors of land plants.</title>
        <authorList>
            <person name="Chang Y."/>
            <person name="Wang S."/>
            <person name="Sekimoto S."/>
            <person name="Aerts A.L."/>
            <person name="Choi C."/>
            <person name="Clum A."/>
            <person name="LaButti K.M."/>
            <person name="Lindquist E.A."/>
            <person name="Yee Ngan C."/>
            <person name="Ohm R.A."/>
            <person name="Salamov A.A."/>
            <person name="Grigoriev I.V."/>
            <person name="Spatafora J.W."/>
            <person name="Berbee M.L."/>
        </authorList>
    </citation>
    <scope>NUCLEOTIDE SEQUENCE [LARGE SCALE GENOMIC DNA]</scope>
    <source>
        <strain evidence="10 11">NRRL 28638</strain>
    </source>
</reference>
<feature type="compositionally biased region" description="Basic and acidic residues" evidence="8">
    <location>
        <begin position="44"/>
        <end position="85"/>
    </location>
</feature>
<dbReference type="Pfam" id="PF15519">
    <property type="entry name" value="RBM39linker"/>
    <property type="match status" value="1"/>
</dbReference>
<evidence type="ECO:0000256" key="8">
    <source>
        <dbReference type="SAM" id="MobiDB-lite"/>
    </source>
</evidence>
<evidence type="ECO:0000313" key="11">
    <source>
        <dbReference type="Proteomes" id="UP000070444"/>
    </source>
</evidence>
<dbReference type="CDD" id="cd12284">
    <property type="entry name" value="RRM2_RBM23_RBM39"/>
    <property type="match status" value="1"/>
</dbReference>
<dbReference type="OrthoDB" id="5411533at2759"/>
<keyword evidence="3" id="KW-0507">mRNA processing</keyword>
<keyword evidence="5 7" id="KW-0694">RNA-binding</keyword>
<evidence type="ECO:0000256" key="7">
    <source>
        <dbReference type="PROSITE-ProRule" id="PRU00176"/>
    </source>
</evidence>
<dbReference type="OMA" id="GRDNDKG"/>
<dbReference type="SUPFAM" id="SSF54928">
    <property type="entry name" value="RNA-binding domain, RBD"/>
    <property type="match status" value="2"/>
</dbReference>
<keyword evidence="11" id="KW-1185">Reference proteome</keyword>
<dbReference type="AlphaFoldDB" id="A0A137PAN1"/>
<dbReference type="InterPro" id="IPR029123">
    <property type="entry name" value="RBM39_linker"/>
</dbReference>
<dbReference type="GO" id="GO:0000398">
    <property type="term" value="P:mRNA splicing, via spliceosome"/>
    <property type="evidence" value="ECO:0007669"/>
    <property type="project" value="UniProtKB-ARBA"/>
</dbReference>
<evidence type="ECO:0000313" key="10">
    <source>
        <dbReference type="EMBL" id="KXN72067.1"/>
    </source>
</evidence>
<dbReference type="InterPro" id="IPR000504">
    <property type="entry name" value="RRM_dom"/>
</dbReference>
<sequence>MNDDLDVEALLEAPFQKNSDGNQSKNSTPQSPQLLRRVSRSPSPRRESRDRHRDSESRSRRHREDSRSRYRDRSKERYRDRGSERSKRHRSRSRSSDRYSSRRHRSRDHYRRSERSRSRINEYDRDLRTVFVQQLAARLKQRELHNFFAKVGRVREAKIVSDRNTGRSKGVGYIEFYDRNSVPGAIALTGQKLLGIPVIVEHTESEKNRIGMTSEQYVREQVGNDIPYHRLYVGSVHFNLSEEDLKRVFEPFGPIEFVNLHKDPETGRSRGFGFVQFKHGDDAKKALEQMNGQQLNGRPIRVGLVTQKSSLSHISLDDTDNPGFALTSQSRTELMQKLARQEDESVYLNSKSRSPTKSSNAVLASSRSVILKNMFNPDEETSPNWVRELEEDVVDECRAYGTVVHIQVEKNSSGDIYLKFSEVSSAEKAVKALNGRWFGGRQVVADYIPEMLYDVQFPKAASV</sequence>
<keyword evidence="4" id="KW-0677">Repeat</keyword>
<keyword evidence="2" id="KW-0597">Phosphoprotein</keyword>
<evidence type="ECO:0000256" key="2">
    <source>
        <dbReference type="ARBA" id="ARBA00022553"/>
    </source>
</evidence>
<keyword evidence="6" id="KW-0508">mRNA splicing</keyword>
<name>A0A137PAN1_CONC2</name>
<evidence type="ECO:0000259" key="9">
    <source>
        <dbReference type="PROSITE" id="PS50102"/>
    </source>
</evidence>
<feature type="domain" description="RRM" evidence="9">
    <location>
        <begin position="367"/>
        <end position="450"/>
    </location>
</feature>
<dbReference type="GO" id="GO:0005684">
    <property type="term" value="C:U2-type spliceosomal complex"/>
    <property type="evidence" value="ECO:0007669"/>
    <property type="project" value="UniProtKB-ARBA"/>
</dbReference>
<dbReference type="InterPro" id="IPR012677">
    <property type="entry name" value="Nucleotide-bd_a/b_plait_sf"/>
</dbReference>
<evidence type="ECO:0000256" key="3">
    <source>
        <dbReference type="ARBA" id="ARBA00022664"/>
    </source>
</evidence>
<comment type="similarity">
    <text evidence="1">Belongs to the HTATSF1 family.</text>
</comment>
<dbReference type="SMART" id="SM00361">
    <property type="entry name" value="RRM_1"/>
    <property type="match status" value="2"/>
</dbReference>
<dbReference type="SMART" id="SM00360">
    <property type="entry name" value="RRM"/>
    <property type="match status" value="3"/>
</dbReference>
<protein>
    <submittedName>
        <fullName evidence="10">Splicing factor, CC1-like protein</fullName>
    </submittedName>
</protein>
<dbReference type="CDD" id="cd12283">
    <property type="entry name" value="RRM1_RBM39_like"/>
    <property type="match status" value="1"/>
</dbReference>
<dbReference type="InterPro" id="IPR035979">
    <property type="entry name" value="RBD_domain_sf"/>
</dbReference>
<dbReference type="NCBIfam" id="TIGR01622">
    <property type="entry name" value="SF-CC1"/>
    <property type="match status" value="1"/>
</dbReference>
<dbReference type="Gene3D" id="3.30.70.330">
    <property type="match status" value="3"/>
</dbReference>
<evidence type="ECO:0000256" key="4">
    <source>
        <dbReference type="ARBA" id="ARBA00022737"/>
    </source>
</evidence>
<dbReference type="GO" id="GO:1990446">
    <property type="term" value="F:U1 snRNP binding"/>
    <property type="evidence" value="ECO:0007669"/>
    <property type="project" value="EnsemblFungi"/>
</dbReference>
<evidence type="ECO:0000256" key="1">
    <source>
        <dbReference type="ARBA" id="ARBA00007747"/>
    </source>
</evidence>
<dbReference type="CDD" id="cd12285">
    <property type="entry name" value="RRM3_RBM39_like"/>
    <property type="match status" value="1"/>
</dbReference>
<evidence type="ECO:0000256" key="5">
    <source>
        <dbReference type="ARBA" id="ARBA00022884"/>
    </source>
</evidence>
<dbReference type="STRING" id="796925.A0A137PAN1"/>
<dbReference type="Pfam" id="PF00076">
    <property type="entry name" value="RRM_1"/>
    <property type="match status" value="3"/>
</dbReference>
<dbReference type="PROSITE" id="PS50102">
    <property type="entry name" value="RRM"/>
    <property type="match status" value="3"/>
</dbReference>
<feature type="region of interest" description="Disordered" evidence="8">
    <location>
        <begin position="1"/>
        <end position="116"/>
    </location>
</feature>
<dbReference type="InterPro" id="IPR006509">
    <property type="entry name" value="RBM39_SF"/>
</dbReference>
<gene>
    <name evidence="10" type="ORF">CONCODRAFT_169283</name>
</gene>
<feature type="compositionally biased region" description="Basic residues" evidence="8">
    <location>
        <begin position="101"/>
        <end position="110"/>
    </location>
</feature>
<dbReference type="PANTHER" id="PTHR48036">
    <property type="entry name" value="SPLICING FACTOR (PAD-1), PUTATIVE (AFU_ORTHOLOGUE AFUA_1G15810)-RELATED"/>
    <property type="match status" value="1"/>
</dbReference>
<organism evidence="10 11">
    <name type="scientific">Conidiobolus coronatus (strain ATCC 28846 / CBS 209.66 / NRRL 28638)</name>
    <name type="common">Delacroixia coronata</name>
    <dbReference type="NCBI Taxonomy" id="796925"/>
    <lineage>
        <taxon>Eukaryota</taxon>
        <taxon>Fungi</taxon>
        <taxon>Fungi incertae sedis</taxon>
        <taxon>Zoopagomycota</taxon>
        <taxon>Entomophthoromycotina</taxon>
        <taxon>Entomophthoromycetes</taxon>
        <taxon>Entomophthorales</taxon>
        <taxon>Ancylistaceae</taxon>
        <taxon>Conidiobolus</taxon>
    </lineage>
</organism>
<dbReference type="EMBL" id="KQ964461">
    <property type="protein sequence ID" value="KXN72067.1"/>
    <property type="molecule type" value="Genomic_DNA"/>
</dbReference>
<dbReference type="FunFam" id="3.30.70.330:FF:000105">
    <property type="entry name" value="HIV Tat-specific factor 1 homolog"/>
    <property type="match status" value="1"/>
</dbReference>